<gene>
    <name evidence="1" type="ORF">NCTC10913_04240</name>
</gene>
<sequence length="523" mass="62568">MENEVKEKMIINQKLYDIKKKIDSKIKEHYVYKFSKDVVLYELLIQYSVLYFIYLVRGDISIDNKYCNIKISNRNLERYFQESMKWAIRWTFIYCDDRNNVKSDRPKFNDIADLLNISYVYDCFFDYWYGFTKKSFNVQLGEKTIKFTPIDNNRRYFYAYNNWRMFVREKNNFDNINKKIDFLSKQKNASENDFDINKNWNLGNYMWNDVKLFILKLNEELDKIHYKKIREINKKRQVTVSRKFMKDFVIIKSIEDWIDLMMKKTGLNYYITKNILHDLTYDKNIKNSDLSLQYFIPIKNHKLMISTLFINFNVRPQRNLLSLIPKINKSVFDSISNDCEEIQKEIINSKIVNKNIIFAEGKSKEQKLRPAMDALFLDKETRQLLVCELKWNIPASSTKEIIELDNKVKKAVDRINGYSKRYVEEHIDTILEEYFGEEWHEICVSDYECIGIISESIGTGEGIPFNAPIITVDHLIELINCNLSHTFNVIRNGMRGCYSNNIKEEFVKLYLADYEINGVCYKM</sequence>
<name>A0ABY6SZ35_9CLOT</name>
<proteinExistence type="predicted"/>
<evidence type="ECO:0000313" key="1">
    <source>
        <dbReference type="EMBL" id="VDG73862.1"/>
    </source>
</evidence>
<accession>A0ABY6SZ35</accession>
<dbReference type="RefSeq" id="WP_125149785.1">
    <property type="nucleotide sequence ID" value="NZ_UYIN01000021.1"/>
</dbReference>
<keyword evidence="2" id="KW-1185">Reference proteome</keyword>
<dbReference type="EMBL" id="UYIN01000021">
    <property type="protein sequence ID" value="VDG73862.1"/>
    <property type="molecule type" value="Genomic_DNA"/>
</dbReference>
<comment type="caution">
    <text evidence="1">The sequence shown here is derived from an EMBL/GenBank/DDBJ whole genome shotgun (WGS) entry which is preliminary data.</text>
</comment>
<evidence type="ECO:0008006" key="3">
    <source>
        <dbReference type="Google" id="ProtNLM"/>
    </source>
</evidence>
<reference evidence="1 2" key="1">
    <citation type="submission" date="2018-11" db="EMBL/GenBank/DDBJ databases">
        <authorList>
            <consortium name="Pathogen Informatics"/>
        </authorList>
    </citation>
    <scope>NUCLEOTIDE SEQUENCE [LARGE SCALE GENOMIC DNA]</scope>
    <source>
        <strain evidence="1 2">NCTC10913</strain>
    </source>
</reference>
<protein>
    <recommendedName>
        <fullName evidence="3">Restriction endonuclease</fullName>
    </recommendedName>
</protein>
<evidence type="ECO:0000313" key="2">
    <source>
        <dbReference type="Proteomes" id="UP000277570"/>
    </source>
</evidence>
<organism evidence="1 2">
    <name type="scientific">Clostridium carnis</name>
    <dbReference type="NCBI Taxonomy" id="1530"/>
    <lineage>
        <taxon>Bacteria</taxon>
        <taxon>Bacillati</taxon>
        <taxon>Bacillota</taxon>
        <taxon>Clostridia</taxon>
        <taxon>Eubacteriales</taxon>
        <taxon>Clostridiaceae</taxon>
        <taxon>Clostridium</taxon>
    </lineage>
</organism>
<dbReference type="Proteomes" id="UP000277570">
    <property type="component" value="Unassembled WGS sequence"/>
</dbReference>